<dbReference type="AlphaFoldDB" id="A0A644XNK5"/>
<organism evidence="1">
    <name type="scientific">bioreactor metagenome</name>
    <dbReference type="NCBI Taxonomy" id="1076179"/>
    <lineage>
        <taxon>unclassified sequences</taxon>
        <taxon>metagenomes</taxon>
        <taxon>ecological metagenomes</taxon>
    </lineage>
</organism>
<protein>
    <submittedName>
        <fullName evidence="1">Uncharacterized protein</fullName>
    </submittedName>
</protein>
<comment type="caution">
    <text evidence="1">The sequence shown here is derived from an EMBL/GenBank/DDBJ whole genome shotgun (WGS) entry which is preliminary data.</text>
</comment>
<proteinExistence type="predicted"/>
<gene>
    <name evidence="1" type="ORF">SDC9_64117</name>
</gene>
<dbReference type="EMBL" id="VSSQ01002849">
    <property type="protein sequence ID" value="MPM17719.1"/>
    <property type="molecule type" value="Genomic_DNA"/>
</dbReference>
<name>A0A644XNK5_9ZZZZ</name>
<evidence type="ECO:0000313" key="1">
    <source>
        <dbReference type="EMBL" id="MPM17719.1"/>
    </source>
</evidence>
<accession>A0A644XNK5</accession>
<reference evidence="1" key="1">
    <citation type="submission" date="2019-08" db="EMBL/GenBank/DDBJ databases">
        <authorList>
            <person name="Kucharzyk K."/>
            <person name="Murdoch R.W."/>
            <person name="Higgins S."/>
            <person name="Loffler F."/>
        </authorList>
    </citation>
    <scope>NUCLEOTIDE SEQUENCE</scope>
</reference>
<sequence>MEKPSDSDLLETCTPGGKRVLQFDATKISNDILRILMAKGFTVEEMELVFSLTRYRVTGTLTFPKLEKI</sequence>